<keyword evidence="8 10" id="KW-0472">Membrane</keyword>
<dbReference type="OrthoDB" id="9809206at2"/>
<evidence type="ECO:0000256" key="6">
    <source>
        <dbReference type="ARBA" id="ARBA00023053"/>
    </source>
</evidence>
<comment type="caution">
    <text evidence="13">The sequence shown here is derived from an EMBL/GenBank/DDBJ whole genome shotgun (WGS) entry which is preliminary data.</text>
</comment>
<dbReference type="RefSeq" id="WP_147155891.1">
    <property type="nucleotide sequence ID" value="NZ_BKAJ01000169.1"/>
</dbReference>
<feature type="region of interest" description="Disordered" evidence="11">
    <location>
        <begin position="530"/>
        <end position="555"/>
    </location>
</feature>
<dbReference type="NCBIfam" id="TIGR00831">
    <property type="entry name" value="a_cpa1"/>
    <property type="match status" value="1"/>
</dbReference>
<feature type="transmembrane region" description="Helical" evidence="10">
    <location>
        <begin position="234"/>
        <end position="252"/>
    </location>
</feature>
<keyword evidence="10" id="KW-0050">Antiport</keyword>
<dbReference type="GO" id="GO:0098719">
    <property type="term" value="P:sodium ion import across plasma membrane"/>
    <property type="evidence" value="ECO:0007669"/>
    <property type="project" value="TreeGrafter"/>
</dbReference>
<keyword evidence="9 10" id="KW-0739">Sodium transport</keyword>
<accession>A0A512NNL5</accession>
<comment type="caution">
    <text evidence="10">Lacks conserved residue(s) required for the propagation of feature annotation.</text>
</comment>
<dbReference type="AlphaFoldDB" id="A0A512NNL5"/>
<comment type="similarity">
    <text evidence="10">Belongs to the monovalent cation:proton antiporter 1 (CPA1) transporter (TC 2.A.36) family.</text>
</comment>
<feature type="transmembrane region" description="Helical" evidence="10">
    <location>
        <begin position="57"/>
        <end position="74"/>
    </location>
</feature>
<dbReference type="PANTHER" id="PTHR10110">
    <property type="entry name" value="SODIUM/HYDROGEN EXCHANGER"/>
    <property type="match status" value="1"/>
</dbReference>
<evidence type="ECO:0000256" key="7">
    <source>
        <dbReference type="ARBA" id="ARBA00023065"/>
    </source>
</evidence>
<organism evidence="13 14">
    <name type="scientific">Reyranella soli</name>
    <dbReference type="NCBI Taxonomy" id="1230389"/>
    <lineage>
        <taxon>Bacteria</taxon>
        <taxon>Pseudomonadati</taxon>
        <taxon>Pseudomonadota</taxon>
        <taxon>Alphaproteobacteria</taxon>
        <taxon>Hyphomicrobiales</taxon>
        <taxon>Reyranellaceae</taxon>
        <taxon>Reyranella</taxon>
    </lineage>
</organism>
<keyword evidence="4 10" id="KW-0812">Transmembrane</keyword>
<evidence type="ECO:0000256" key="2">
    <source>
        <dbReference type="ARBA" id="ARBA00022448"/>
    </source>
</evidence>
<evidence type="ECO:0000256" key="8">
    <source>
        <dbReference type="ARBA" id="ARBA00023136"/>
    </source>
</evidence>
<feature type="transmembrane region" description="Helical" evidence="10">
    <location>
        <begin position="264"/>
        <end position="283"/>
    </location>
</feature>
<evidence type="ECO:0000256" key="5">
    <source>
        <dbReference type="ARBA" id="ARBA00022989"/>
    </source>
</evidence>
<feature type="transmembrane region" description="Helical" evidence="10">
    <location>
        <begin position="86"/>
        <end position="109"/>
    </location>
</feature>
<evidence type="ECO:0000256" key="4">
    <source>
        <dbReference type="ARBA" id="ARBA00022692"/>
    </source>
</evidence>
<dbReference type="InterPro" id="IPR018422">
    <property type="entry name" value="Cation/H_exchanger_CPA1"/>
</dbReference>
<evidence type="ECO:0000256" key="3">
    <source>
        <dbReference type="ARBA" id="ARBA00022475"/>
    </source>
</evidence>
<sequence length="555" mass="59228">MENPQNLAFVLALACLIAAASVAAKRLQLASPIVLLLAGAAVGFVPGLPRVPLDPDVALMILLPPILYGSGVGMSWRGFRANLRPILLLAVGCVLFTTTAVAVVVHYAVGLPWAVAFVLGAIVSPPDAVAPMAMLRALRLPRRLILALEGESLVNDATALVTFSFALAAVVSGSFSAATAALQFTAIASSEILFGLAIGWATLWVRRLADDPRAEVLLALVTPFAAFWPPHLLGGSGVVACVTAGLWVSWNGRHLIRPATRLQGYFIWDLVTWGVEALTFVLTGLQAHSVVEGLAGEGWQRPLMAAALVCVTVIAVRFVWVFPATYVPHMLSRALRRREQAPNWRSPFLLSFVGLRGVVSLAAALSIPFMVGDRAFPDRDLILFVTFCVIAFTLLGLGGTLPGVVRGLGLGRDGLAEAEDNKRAELAARLAGIDAVLAGLDRAASEGAPKTSVAALRRRHNDRRRHLGVSADERTDEDPVADTSILELKLVDIEREAIDGAYTEGRLTDEARRRIEREFDLEEARIRHAAASAAPAVDELAVSDEGEKETSTQSP</sequence>
<feature type="transmembrane region" description="Helical" evidence="10">
    <location>
        <begin position="381"/>
        <end position="405"/>
    </location>
</feature>
<dbReference type="Gene3D" id="6.10.140.1330">
    <property type="match status" value="1"/>
</dbReference>
<dbReference type="GO" id="GO:0015385">
    <property type="term" value="F:sodium:proton antiporter activity"/>
    <property type="evidence" value="ECO:0007669"/>
    <property type="project" value="InterPro"/>
</dbReference>
<protein>
    <submittedName>
        <fullName evidence="13">Na+/H+ antiporter</fullName>
    </submittedName>
</protein>
<dbReference type="GO" id="GO:0051453">
    <property type="term" value="P:regulation of intracellular pH"/>
    <property type="evidence" value="ECO:0007669"/>
    <property type="project" value="TreeGrafter"/>
</dbReference>
<keyword evidence="3" id="KW-1003">Cell membrane</keyword>
<dbReference type="InterPro" id="IPR004705">
    <property type="entry name" value="Cation/H_exchanger_CPA1_bac"/>
</dbReference>
<keyword evidence="14" id="KW-1185">Reference proteome</keyword>
<feature type="compositionally biased region" description="Low complexity" evidence="11">
    <location>
        <begin position="530"/>
        <end position="540"/>
    </location>
</feature>
<dbReference type="PANTHER" id="PTHR10110:SF86">
    <property type="entry name" value="SODIUM_HYDROGEN EXCHANGER 7"/>
    <property type="match status" value="1"/>
</dbReference>
<dbReference type="EMBL" id="BKAJ01000169">
    <property type="protein sequence ID" value="GEP60547.1"/>
    <property type="molecule type" value="Genomic_DNA"/>
</dbReference>
<feature type="transmembrane region" description="Helical" evidence="10">
    <location>
        <begin position="184"/>
        <end position="205"/>
    </location>
</feature>
<evidence type="ECO:0000256" key="1">
    <source>
        <dbReference type="ARBA" id="ARBA00004651"/>
    </source>
</evidence>
<dbReference type="Proteomes" id="UP000321058">
    <property type="component" value="Unassembled WGS sequence"/>
</dbReference>
<proteinExistence type="inferred from homology"/>
<feature type="transmembrane region" description="Helical" evidence="10">
    <location>
        <begin position="159"/>
        <end position="178"/>
    </location>
</feature>
<keyword evidence="7 10" id="KW-0406">Ion transport</keyword>
<keyword evidence="6 10" id="KW-0915">Sodium</keyword>
<evidence type="ECO:0000313" key="14">
    <source>
        <dbReference type="Proteomes" id="UP000321058"/>
    </source>
</evidence>
<evidence type="ECO:0000256" key="10">
    <source>
        <dbReference type="RuleBase" id="RU366002"/>
    </source>
</evidence>
<keyword evidence="2 10" id="KW-0813">Transport</keyword>
<evidence type="ECO:0000313" key="13">
    <source>
        <dbReference type="EMBL" id="GEP60547.1"/>
    </source>
</evidence>
<name>A0A512NNL5_9HYPH</name>
<keyword evidence="10" id="KW-0997">Cell inner membrane</keyword>
<comment type="subcellular location">
    <subcellularLocation>
        <location evidence="10">Cell inner membrane</location>
        <topology evidence="10">Multi-pass membrane protein</topology>
    </subcellularLocation>
    <subcellularLocation>
        <location evidence="1">Cell membrane</location>
        <topology evidence="1">Multi-pass membrane protein</topology>
    </subcellularLocation>
</comment>
<gene>
    <name evidence="13" type="ORF">RSO01_77130</name>
</gene>
<feature type="domain" description="Cation/H+ exchanger transmembrane" evidence="12">
    <location>
        <begin position="15"/>
        <end position="405"/>
    </location>
</feature>
<dbReference type="InterPro" id="IPR006153">
    <property type="entry name" value="Cation/H_exchanger_TM"/>
</dbReference>
<dbReference type="Pfam" id="PF00999">
    <property type="entry name" value="Na_H_Exchanger"/>
    <property type="match status" value="1"/>
</dbReference>
<feature type="transmembrane region" description="Helical" evidence="10">
    <location>
        <begin position="303"/>
        <end position="327"/>
    </location>
</feature>
<evidence type="ECO:0000256" key="9">
    <source>
        <dbReference type="ARBA" id="ARBA00023201"/>
    </source>
</evidence>
<dbReference type="GO" id="GO:0005886">
    <property type="term" value="C:plasma membrane"/>
    <property type="evidence" value="ECO:0007669"/>
    <property type="project" value="UniProtKB-SubCell"/>
</dbReference>
<feature type="transmembrane region" description="Helical" evidence="10">
    <location>
        <begin position="348"/>
        <end position="369"/>
    </location>
</feature>
<keyword evidence="5 10" id="KW-1133">Transmembrane helix</keyword>
<dbReference type="GO" id="GO:0015386">
    <property type="term" value="F:potassium:proton antiporter activity"/>
    <property type="evidence" value="ECO:0007669"/>
    <property type="project" value="TreeGrafter"/>
</dbReference>
<reference evidence="13 14" key="1">
    <citation type="submission" date="2019-07" db="EMBL/GenBank/DDBJ databases">
        <title>Whole genome shotgun sequence of Reyranella soli NBRC 108950.</title>
        <authorList>
            <person name="Hosoyama A."/>
            <person name="Uohara A."/>
            <person name="Ohji S."/>
            <person name="Ichikawa N."/>
        </authorList>
    </citation>
    <scope>NUCLEOTIDE SEQUENCE [LARGE SCALE GENOMIC DNA]</scope>
    <source>
        <strain evidence="13 14">NBRC 108950</strain>
    </source>
</reference>
<evidence type="ECO:0000256" key="11">
    <source>
        <dbReference type="SAM" id="MobiDB-lite"/>
    </source>
</evidence>
<comment type="function">
    <text evidence="10">Na(+)/H(+) antiporter that extrudes sodium in exchange for external protons.</text>
</comment>
<evidence type="ECO:0000259" key="12">
    <source>
        <dbReference type="Pfam" id="PF00999"/>
    </source>
</evidence>